<dbReference type="Pfam" id="PF15978">
    <property type="entry name" value="TnsD"/>
    <property type="match status" value="1"/>
</dbReference>
<accession>A0A158EGH4</accession>
<dbReference type="RefSeq" id="WP_074173608.1">
    <property type="nucleotide sequence ID" value="NZ_FCOX02000072.1"/>
</dbReference>
<dbReference type="InterPro" id="IPR032750">
    <property type="entry name" value="TnsD_C"/>
</dbReference>
<reference evidence="3" key="1">
    <citation type="submission" date="2016-01" db="EMBL/GenBank/DDBJ databases">
        <authorList>
            <person name="Peeters C."/>
        </authorList>
    </citation>
    <scope>NUCLEOTIDE SEQUENCE</scope>
    <source>
        <strain evidence="3">LMG 29321</strain>
    </source>
</reference>
<feature type="domain" description="Transposon Tn7 transposition protein TnsD C-terminal" evidence="2">
    <location>
        <begin position="220"/>
        <end position="531"/>
    </location>
</feature>
<evidence type="ECO:0000313" key="3">
    <source>
        <dbReference type="EMBL" id="SAL05007.1"/>
    </source>
</evidence>
<evidence type="ECO:0000313" key="4">
    <source>
        <dbReference type="Proteomes" id="UP000071859"/>
    </source>
</evidence>
<evidence type="ECO:0000259" key="2">
    <source>
        <dbReference type="Pfam" id="PF15978"/>
    </source>
</evidence>
<dbReference type="OrthoDB" id="470139at2"/>
<dbReference type="AlphaFoldDB" id="A0A158EGH4"/>
<dbReference type="Proteomes" id="UP000071859">
    <property type="component" value="Unassembled WGS sequence"/>
</dbReference>
<sequence>MAIALLPLKEGETLNSNFGRYIELIGLKSTWTLRRSLFGCESDPRSRLPIAIDHLAEQTRDYWNLTGAEIVKEHTEYQYATMMASESIRRTILQVMLASHAHGKFPFGLRIFGLKGERTATLRYCEACLAEWIEKRQTPYWRIDHQLAGVYCCFKHACILKSVNRPQSNSYFDQTVLRLINTSDETVLKRLTASEKRAVEDIAKRSSLQRAEGRICKPNKIYRDMIKEVGFVRARSRINHEAMISTWLDYFGVEYCHVTGMTAAKVSKWVNRLSEQNVRAECAHPFMFIAAESFLEHHIELPGSYSPQISTKGPNVAEVAEPAPETYSCKGALHRSADVLKSAPNTNGRWKLVCTCGISYRIREAARCDVAQLIPFSYAARYRNRCVALIVRGASINDAAKQLSVASATARHWANKERVSDFKTLPQGKVRKLRATWRRLVQNASPQRRISAAAEADPAVYKALFENDKVWLRTFNLSHRSPGRTKGSVRLKEPTSDQIREAWRELISATPPIMATRSAMLEKAGFRRALGRNRTFEAVLVELVESCQAYHERVISWLANLASGQRLGDCDEAIRAAGLRRSRFTLEQRERIRAIESMNSVEIHSLREY</sequence>
<evidence type="ECO:0000259" key="1">
    <source>
        <dbReference type="Pfam" id="PF06527"/>
    </source>
</evidence>
<feature type="domain" description="TniQ" evidence="1">
    <location>
        <begin position="7"/>
        <end position="160"/>
    </location>
</feature>
<organism evidence="3 4">
    <name type="scientific">Caballeronia calidae</name>
    <dbReference type="NCBI Taxonomy" id="1777139"/>
    <lineage>
        <taxon>Bacteria</taxon>
        <taxon>Pseudomonadati</taxon>
        <taxon>Pseudomonadota</taxon>
        <taxon>Betaproteobacteria</taxon>
        <taxon>Burkholderiales</taxon>
        <taxon>Burkholderiaceae</taxon>
        <taxon>Caballeronia</taxon>
    </lineage>
</organism>
<proteinExistence type="predicted"/>
<dbReference type="InterPro" id="IPR009492">
    <property type="entry name" value="TniQ"/>
</dbReference>
<keyword evidence="4" id="KW-1185">Reference proteome</keyword>
<protein>
    <submittedName>
        <fullName evidence="3">Uncharacterized protein</fullName>
    </submittedName>
</protein>
<dbReference type="Pfam" id="PF06527">
    <property type="entry name" value="TniQ"/>
    <property type="match status" value="1"/>
</dbReference>
<comment type="caution">
    <text evidence="3">The sequence shown here is derived from an EMBL/GenBank/DDBJ whole genome shotgun (WGS) entry which is preliminary data.</text>
</comment>
<dbReference type="EMBL" id="FCOX02000072">
    <property type="protein sequence ID" value="SAL05007.1"/>
    <property type="molecule type" value="Genomic_DNA"/>
</dbReference>
<gene>
    <name evidence="3" type="ORF">AWB78_07242</name>
</gene>
<name>A0A158EGH4_9BURK</name>